<dbReference type="EMBL" id="BHYM01000079">
    <property type="protein sequence ID" value="GCE43544.1"/>
    <property type="molecule type" value="Genomic_DNA"/>
</dbReference>
<dbReference type="AlphaFoldDB" id="A0A402CIV8"/>
<dbReference type="OrthoDB" id="4377076at2"/>
<keyword evidence="3" id="KW-1185">Reference proteome</keyword>
<name>A0A402CIV8_RHOWR</name>
<feature type="compositionally biased region" description="Basic and acidic residues" evidence="1">
    <location>
        <begin position="132"/>
        <end position="142"/>
    </location>
</feature>
<feature type="region of interest" description="Disordered" evidence="1">
    <location>
        <begin position="124"/>
        <end position="165"/>
    </location>
</feature>
<evidence type="ECO:0000256" key="1">
    <source>
        <dbReference type="SAM" id="MobiDB-lite"/>
    </source>
</evidence>
<organism evidence="2 3">
    <name type="scientific">Rhodococcus wratislaviensis</name>
    <name type="common">Tsukamurella wratislaviensis</name>
    <dbReference type="NCBI Taxonomy" id="44752"/>
    <lineage>
        <taxon>Bacteria</taxon>
        <taxon>Bacillati</taxon>
        <taxon>Actinomycetota</taxon>
        <taxon>Actinomycetes</taxon>
        <taxon>Mycobacteriales</taxon>
        <taxon>Nocardiaceae</taxon>
        <taxon>Rhodococcus</taxon>
    </lineage>
</organism>
<sequence>MSESPSESKVIDNVTRPLYATVGAGDAAVQAVADAVAEVRQRAEHTGTEVSGWFEDARERVGSLPTDVQERIEAFRQRLAGLPSELPGWAQVREAFTVEELRKNYDEYRKGAVDLYADLAERGAGTVQRLRTRPDVDERTEPADDAAADQIDEANAAPAEKETTR</sequence>
<evidence type="ECO:0000313" key="3">
    <source>
        <dbReference type="Proteomes" id="UP000287519"/>
    </source>
</evidence>
<protein>
    <submittedName>
        <fullName evidence="2">Iron-regulated heparin binding hemagglutinin HbhA (Adhesin)</fullName>
    </submittedName>
</protein>
<proteinExistence type="predicted"/>
<comment type="caution">
    <text evidence="2">The sequence shown here is derived from an EMBL/GenBank/DDBJ whole genome shotgun (WGS) entry which is preliminary data.</text>
</comment>
<evidence type="ECO:0000313" key="2">
    <source>
        <dbReference type="EMBL" id="GCE43544.1"/>
    </source>
</evidence>
<dbReference type="RefSeq" id="WP_124395303.1">
    <property type="nucleotide sequence ID" value="NZ_BHYM01000079.1"/>
</dbReference>
<dbReference type="Proteomes" id="UP000287519">
    <property type="component" value="Unassembled WGS sequence"/>
</dbReference>
<reference evidence="2 3" key="1">
    <citation type="submission" date="2018-11" db="EMBL/GenBank/DDBJ databases">
        <title>Microbial catabolism of amino acid.</title>
        <authorList>
            <person name="Hibi M."/>
            <person name="Ogawa J."/>
        </authorList>
    </citation>
    <scope>NUCLEOTIDE SEQUENCE [LARGE SCALE GENOMIC DNA]</scope>
    <source>
        <strain evidence="2 3">C31-06</strain>
    </source>
</reference>
<gene>
    <name evidence="2" type="ORF">Rhow_007774</name>
</gene>
<accession>A0A402CIV8</accession>
<feature type="compositionally biased region" description="Acidic residues" evidence="1">
    <location>
        <begin position="143"/>
        <end position="152"/>
    </location>
</feature>